<evidence type="ECO:0000313" key="1">
    <source>
        <dbReference type="EMBL" id="KAK4153550.1"/>
    </source>
</evidence>
<reference evidence="1" key="2">
    <citation type="submission" date="2023-05" db="EMBL/GenBank/DDBJ databases">
        <authorList>
            <consortium name="Lawrence Berkeley National Laboratory"/>
            <person name="Steindorff A."/>
            <person name="Hensen N."/>
            <person name="Bonometti L."/>
            <person name="Westerberg I."/>
            <person name="Brannstrom I.O."/>
            <person name="Guillou S."/>
            <person name="Cros-Aarteil S."/>
            <person name="Calhoun S."/>
            <person name="Haridas S."/>
            <person name="Kuo A."/>
            <person name="Mondo S."/>
            <person name="Pangilinan J."/>
            <person name="Riley R."/>
            <person name="Labutti K."/>
            <person name="Andreopoulos B."/>
            <person name="Lipzen A."/>
            <person name="Chen C."/>
            <person name="Yanf M."/>
            <person name="Daum C."/>
            <person name="Ng V."/>
            <person name="Clum A."/>
            <person name="Ohm R."/>
            <person name="Martin F."/>
            <person name="Silar P."/>
            <person name="Natvig D."/>
            <person name="Lalanne C."/>
            <person name="Gautier V."/>
            <person name="Ament-Velasquez S.L."/>
            <person name="Kruys A."/>
            <person name="Hutchinson M.I."/>
            <person name="Powell A.J."/>
            <person name="Barry K."/>
            <person name="Miller A.N."/>
            <person name="Grigoriev I.V."/>
            <person name="Debuchy R."/>
            <person name="Gladieux P."/>
            <person name="Thoren M.H."/>
            <person name="Johannesson H."/>
        </authorList>
    </citation>
    <scope>NUCLEOTIDE SEQUENCE</scope>
    <source>
        <strain evidence="1">CBS 538.74</strain>
    </source>
</reference>
<gene>
    <name evidence="1" type="ORF">C8A00DRAFT_15255</name>
</gene>
<feature type="non-terminal residue" evidence="1">
    <location>
        <position position="275"/>
    </location>
</feature>
<dbReference type="EMBL" id="MU856937">
    <property type="protein sequence ID" value="KAK4153550.1"/>
    <property type="molecule type" value="Genomic_DNA"/>
</dbReference>
<organism evidence="1 2">
    <name type="scientific">Chaetomidium leptoderma</name>
    <dbReference type="NCBI Taxonomy" id="669021"/>
    <lineage>
        <taxon>Eukaryota</taxon>
        <taxon>Fungi</taxon>
        <taxon>Dikarya</taxon>
        <taxon>Ascomycota</taxon>
        <taxon>Pezizomycotina</taxon>
        <taxon>Sordariomycetes</taxon>
        <taxon>Sordariomycetidae</taxon>
        <taxon>Sordariales</taxon>
        <taxon>Chaetomiaceae</taxon>
        <taxon>Chaetomidium</taxon>
    </lineage>
</organism>
<proteinExistence type="predicted"/>
<name>A0AAN6VLM6_9PEZI</name>
<evidence type="ECO:0000313" key="2">
    <source>
        <dbReference type="Proteomes" id="UP001302745"/>
    </source>
</evidence>
<reference evidence="1" key="1">
    <citation type="journal article" date="2023" name="Mol. Phylogenet. Evol.">
        <title>Genome-scale phylogeny and comparative genomics of the fungal order Sordariales.</title>
        <authorList>
            <person name="Hensen N."/>
            <person name="Bonometti L."/>
            <person name="Westerberg I."/>
            <person name="Brannstrom I.O."/>
            <person name="Guillou S."/>
            <person name="Cros-Aarteil S."/>
            <person name="Calhoun S."/>
            <person name="Haridas S."/>
            <person name="Kuo A."/>
            <person name="Mondo S."/>
            <person name="Pangilinan J."/>
            <person name="Riley R."/>
            <person name="LaButti K."/>
            <person name="Andreopoulos B."/>
            <person name="Lipzen A."/>
            <person name="Chen C."/>
            <person name="Yan M."/>
            <person name="Daum C."/>
            <person name="Ng V."/>
            <person name="Clum A."/>
            <person name="Steindorff A."/>
            <person name="Ohm R.A."/>
            <person name="Martin F."/>
            <person name="Silar P."/>
            <person name="Natvig D.O."/>
            <person name="Lalanne C."/>
            <person name="Gautier V."/>
            <person name="Ament-Velasquez S.L."/>
            <person name="Kruys A."/>
            <person name="Hutchinson M.I."/>
            <person name="Powell A.J."/>
            <person name="Barry K."/>
            <person name="Miller A.N."/>
            <person name="Grigoriev I.V."/>
            <person name="Debuchy R."/>
            <person name="Gladieux P."/>
            <person name="Hiltunen Thoren M."/>
            <person name="Johannesson H."/>
        </authorList>
    </citation>
    <scope>NUCLEOTIDE SEQUENCE</scope>
    <source>
        <strain evidence="1">CBS 538.74</strain>
    </source>
</reference>
<sequence length="275" mass="30964">MPPASASTESTPGLQPKALAETIHESFSKPLPNINKKLGLGEKVNSSNTETLNTTPPMLWLDRSIADYTTPAETALAKRQVQEVTVQYCIPALEGTLRIECEPDVVRPSALYLLHPVHMALRALHPDVAILCMSEPYKEQTGKIRPDIVYKKNGKVFAILEYKVPGAVDKLEFDRARMPWASSKIKIADQKSKGSGRKDSTWFQDKSTVLMKQVTRYVNMTETTRYAALFNWDFMFLTVYDRLDTELIYGTLLSRTGSNTANKLRKAYLGWLMEA</sequence>
<keyword evidence="2" id="KW-1185">Reference proteome</keyword>
<dbReference type="AlphaFoldDB" id="A0AAN6VLM6"/>
<accession>A0AAN6VLM6</accession>
<comment type="caution">
    <text evidence="1">The sequence shown here is derived from an EMBL/GenBank/DDBJ whole genome shotgun (WGS) entry which is preliminary data.</text>
</comment>
<dbReference type="Proteomes" id="UP001302745">
    <property type="component" value="Unassembled WGS sequence"/>
</dbReference>
<protein>
    <submittedName>
        <fullName evidence="1">Uncharacterized protein</fullName>
    </submittedName>
</protein>